<keyword evidence="5 6" id="KW-0472">Membrane</keyword>
<dbReference type="AlphaFoldDB" id="W4RQU6"/>
<feature type="transmembrane region" description="Helical" evidence="6">
    <location>
        <begin position="41"/>
        <end position="61"/>
    </location>
</feature>
<dbReference type="Proteomes" id="UP000018949">
    <property type="component" value="Unassembled WGS sequence"/>
</dbReference>
<dbReference type="PANTHER" id="PTHR30250">
    <property type="entry name" value="PST FAMILY PREDICTED COLANIC ACID TRANSPORTER"/>
    <property type="match status" value="1"/>
</dbReference>
<evidence type="ECO:0000313" key="7">
    <source>
        <dbReference type="EMBL" id="GAE46686.1"/>
    </source>
</evidence>
<keyword evidence="2" id="KW-1003">Cell membrane</keyword>
<dbReference type="InterPro" id="IPR002797">
    <property type="entry name" value="Polysacc_synth"/>
</dbReference>
<comment type="caution">
    <text evidence="7">The sequence shown here is derived from an EMBL/GenBank/DDBJ whole genome shotgun (WGS) entry which is preliminary data.</text>
</comment>
<accession>W4RQU6</accession>
<gene>
    <name evidence="7" type="ORF">JCM21738_3605</name>
</gene>
<evidence type="ECO:0000256" key="4">
    <source>
        <dbReference type="ARBA" id="ARBA00022989"/>
    </source>
</evidence>
<reference evidence="7 8" key="1">
    <citation type="submission" date="2013-12" db="EMBL/GenBank/DDBJ databases">
        <title>NBRP : Genome information of microbial organism related human and environment.</title>
        <authorList>
            <person name="Hattori M."/>
            <person name="Oshima K."/>
            <person name="Inaba H."/>
            <person name="Suda W."/>
            <person name="Sakamoto M."/>
            <person name="Iino T."/>
            <person name="Kitahara M."/>
            <person name="Oshida Y."/>
            <person name="Iida T."/>
            <person name="Kudo T."/>
            <person name="Itoh T."/>
            <person name="Ahmed I."/>
            <person name="Ohkuma M."/>
        </authorList>
    </citation>
    <scope>NUCLEOTIDE SEQUENCE [LARGE SCALE GENOMIC DNA]</scope>
    <source>
        <strain evidence="7 8">JCM 21738</strain>
    </source>
</reference>
<protein>
    <submittedName>
        <fullName evidence="7">Stage V sporulation protein B</fullName>
    </submittedName>
</protein>
<evidence type="ECO:0000256" key="6">
    <source>
        <dbReference type="SAM" id="Phobius"/>
    </source>
</evidence>
<evidence type="ECO:0000313" key="8">
    <source>
        <dbReference type="Proteomes" id="UP000018949"/>
    </source>
</evidence>
<dbReference type="InterPro" id="IPR050833">
    <property type="entry name" value="Poly_Biosynth_Transport"/>
</dbReference>
<comment type="subcellular location">
    <subcellularLocation>
        <location evidence="1">Cell membrane</location>
        <topology evidence="1">Multi-pass membrane protein</topology>
    </subcellularLocation>
</comment>
<dbReference type="EMBL" id="BAUW01000051">
    <property type="protein sequence ID" value="GAE46686.1"/>
    <property type="molecule type" value="Genomic_DNA"/>
</dbReference>
<evidence type="ECO:0000256" key="5">
    <source>
        <dbReference type="ARBA" id="ARBA00023136"/>
    </source>
</evidence>
<dbReference type="PANTHER" id="PTHR30250:SF24">
    <property type="entry name" value="STAGE V SPORULATION PROTEIN B"/>
    <property type="match status" value="1"/>
</dbReference>
<name>W4RQU6_9BACI</name>
<dbReference type="Pfam" id="PF01943">
    <property type="entry name" value="Polysacc_synt"/>
    <property type="match status" value="1"/>
</dbReference>
<dbReference type="GO" id="GO:0005886">
    <property type="term" value="C:plasma membrane"/>
    <property type="evidence" value="ECO:0007669"/>
    <property type="project" value="UniProtKB-SubCell"/>
</dbReference>
<keyword evidence="8" id="KW-1185">Reference proteome</keyword>
<evidence type="ECO:0000256" key="1">
    <source>
        <dbReference type="ARBA" id="ARBA00004651"/>
    </source>
</evidence>
<sequence length="70" mass="7812">MNTFLKGMSILVVATFLAEVVEFLVNMILARELGESGMGHYMTILPTIFLIMMLASFELPVSISKMIAER</sequence>
<organism evidence="7 8">
    <name type="scientific">Mesobacillus boroniphilus JCM 21738</name>
    <dbReference type="NCBI Taxonomy" id="1294265"/>
    <lineage>
        <taxon>Bacteria</taxon>
        <taxon>Bacillati</taxon>
        <taxon>Bacillota</taxon>
        <taxon>Bacilli</taxon>
        <taxon>Bacillales</taxon>
        <taxon>Bacillaceae</taxon>
        <taxon>Mesobacillus</taxon>
    </lineage>
</organism>
<proteinExistence type="predicted"/>
<feature type="transmembrane region" description="Helical" evidence="6">
    <location>
        <begin position="7"/>
        <end position="29"/>
    </location>
</feature>
<keyword evidence="4 6" id="KW-1133">Transmembrane helix</keyword>
<evidence type="ECO:0000256" key="3">
    <source>
        <dbReference type="ARBA" id="ARBA00022692"/>
    </source>
</evidence>
<dbReference type="eggNOG" id="COG2244">
    <property type="taxonomic scope" value="Bacteria"/>
</dbReference>
<keyword evidence="3 6" id="KW-0812">Transmembrane</keyword>
<evidence type="ECO:0000256" key="2">
    <source>
        <dbReference type="ARBA" id="ARBA00022475"/>
    </source>
</evidence>